<accession>A0A148KKG3</accession>
<organism evidence="2 3">
    <name type="scientific">Paraglaciecola hydrolytica</name>
    <dbReference type="NCBI Taxonomy" id="1799789"/>
    <lineage>
        <taxon>Bacteria</taxon>
        <taxon>Pseudomonadati</taxon>
        <taxon>Pseudomonadota</taxon>
        <taxon>Gammaproteobacteria</taxon>
        <taxon>Alteromonadales</taxon>
        <taxon>Alteromonadaceae</taxon>
        <taxon>Paraglaciecola</taxon>
    </lineage>
</organism>
<dbReference type="STRING" id="1799789.AX660_03180"/>
<dbReference type="EMBL" id="LSNE01000020">
    <property type="protein sequence ID" value="KXI26786.1"/>
    <property type="molecule type" value="Genomic_DNA"/>
</dbReference>
<evidence type="ECO:0000313" key="3">
    <source>
        <dbReference type="Proteomes" id="UP000070299"/>
    </source>
</evidence>
<evidence type="ECO:0000313" key="2">
    <source>
        <dbReference type="EMBL" id="KXI26786.1"/>
    </source>
</evidence>
<keyword evidence="1" id="KW-0812">Transmembrane</keyword>
<evidence type="ECO:0000256" key="1">
    <source>
        <dbReference type="SAM" id="Phobius"/>
    </source>
</evidence>
<keyword evidence="1" id="KW-1133">Transmembrane helix</keyword>
<sequence>MTAIRENVVNFASKVTEWLIYGCVAILLVEEFIRSVFNYSFLTTENSDARISIGIFALTTFIAIMKVEVSNMRILVSRSTTKLLGVLEVLHSHENIDFCEMLETASEIKVLSLSGTKAASLGDGRVQELLSDPSRKSKITILLANPYSEAIKTRYMKDEPDSFETGIEGINRRLIALKRIISELPIVARKKIDVRVFNNYPVVSIVQADNDLYSTTYGYKLRGGDCPKVHSLKNGEHGVFLLRHFKKVYDEAIPLFDWYEKFGEDQLLDSKNEE</sequence>
<comment type="caution">
    <text evidence="2">The sequence shown here is derived from an EMBL/GenBank/DDBJ whole genome shotgun (WGS) entry which is preliminary data.</text>
</comment>
<protein>
    <submittedName>
        <fullName evidence="2">Uncharacterized protein</fullName>
    </submittedName>
</protein>
<dbReference type="AlphaFoldDB" id="A0A148KKG3"/>
<dbReference type="RefSeq" id="WP_068382233.1">
    <property type="nucleotide sequence ID" value="NZ_LSNE01000020.1"/>
</dbReference>
<gene>
    <name evidence="2" type="ORF">AX660_03180</name>
</gene>
<keyword evidence="3" id="KW-1185">Reference proteome</keyword>
<keyword evidence="1" id="KW-0472">Membrane</keyword>
<feature type="transmembrane region" description="Helical" evidence="1">
    <location>
        <begin position="49"/>
        <end position="69"/>
    </location>
</feature>
<name>A0A148KKG3_9ALTE</name>
<proteinExistence type="predicted"/>
<dbReference type="Proteomes" id="UP000070299">
    <property type="component" value="Unassembled WGS sequence"/>
</dbReference>
<feature type="transmembrane region" description="Helical" evidence="1">
    <location>
        <begin position="18"/>
        <end position="37"/>
    </location>
</feature>
<reference evidence="3" key="1">
    <citation type="submission" date="2016-02" db="EMBL/GenBank/DDBJ databases">
        <authorList>
            <person name="Schultz-Johansen M."/>
            <person name="Glaring M.A."/>
            <person name="Bech P.K."/>
            <person name="Stougaard P."/>
        </authorList>
    </citation>
    <scope>NUCLEOTIDE SEQUENCE [LARGE SCALE GENOMIC DNA]</scope>
    <source>
        <strain evidence="3">S66</strain>
    </source>
</reference>